<feature type="compositionally biased region" description="Polar residues" evidence="2">
    <location>
        <begin position="273"/>
        <end position="283"/>
    </location>
</feature>
<evidence type="ECO:0000313" key="3">
    <source>
        <dbReference type="EMBL" id="MEO1772508.1"/>
    </source>
</evidence>
<dbReference type="EMBL" id="JAFREL020000004">
    <property type="protein sequence ID" value="MEO1772508.1"/>
    <property type="molecule type" value="Genomic_DNA"/>
</dbReference>
<dbReference type="InterPro" id="IPR009785">
    <property type="entry name" value="Prophage_Lj928_Orf309"/>
</dbReference>
<feature type="region of interest" description="Disordered" evidence="2">
    <location>
        <begin position="258"/>
        <end position="283"/>
    </location>
</feature>
<gene>
    <name evidence="3" type="ORF">JZO67_004490</name>
</gene>
<dbReference type="Proteomes" id="UP000664357">
    <property type="component" value="Unassembled WGS sequence"/>
</dbReference>
<keyword evidence="4" id="KW-1185">Reference proteome</keyword>
<proteinExistence type="predicted"/>
<comment type="caution">
    <text evidence="3">The sequence shown here is derived from an EMBL/GenBank/DDBJ whole genome shotgun (WGS) entry which is preliminary data.</text>
</comment>
<reference evidence="3 4" key="1">
    <citation type="submission" date="2021-03" db="EMBL/GenBank/DDBJ databases">
        <authorList>
            <person name="Gilmore M.S."/>
            <person name="Schwartzman J."/>
            <person name="Van Tyne D."/>
            <person name="Martin M."/>
            <person name="Earl A.M."/>
            <person name="Manson A.L."/>
            <person name="Straub T."/>
            <person name="Salamzade R."/>
            <person name="Saavedra J."/>
            <person name="Lebreton F."/>
            <person name="Prichula J."/>
            <person name="Schaufler K."/>
            <person name="Gaca A."/>
            <person name="Sgardioli B."/>
            <person name="Wagenaar J."/>
            <person name="Strong T."/>
        </authorList>
    </citation>
    <scope>NUCLEOTIDE SEQUENCE [LARGE SCALE GENOMIC DNA]</scope>
    <source>
        <strain evidence="3 4">665A</strain>
    </source>
</reference>
<keyword evidence="1" id="KW-0175">Coiled coil</keyword>
<name>A0ABV0EV37_9ENTE</name>
<dbReference type="Pfam" id="PF07083">
    <property type="entry name" value="DUF1351"/>
    <property type="match status" value="1"/>
</dbReference>
<evidence type="ECO:0000313" key="4">
    <source>
        <dbReference type="Proteomes" id="UP000664357"/>
    </source>
</evidence>
<evidence type="ECO:0000256" key="2">
    <source>
        <dbReference type="SAM" id="MobiDB-lite"/>
    </source>
</evidence>
<organism evidence="3 4">
    <name type="scientific">Candidatus Enterococcus ferrettii</name>
    <dbReference type="NCBI Taxonomy" id="2815324"/>
    <lineage>
        <taxon>Bacteria</taxon>
        <taxon>Bacillati</taxon>
        <taxon>Bacillota</taxon>
        <taxon>Bacilli</taxon>
        <taxon>Lactobacillales</taxon>
        <taxon>Enterococcaceae</taxon>
        <taxon>Enterococcus</taxon>
    </lineage>
</organism>
<dbReference type="RefSeq" id="WP_207702701.1">
    <property type="nucleotide sequence ID" value="NZ_JAFREL020000004.1"/>
</dbReference>
<evidence type="ECO:0000256" key="1">
    <source>
        <dbReference type="SAM" id="Coils"/>
    </source>
</evidence>
<feature type="coiled-coil region" evidence="1">
    <location>
        <begin position="215"/>
        <end position="255"/>
    </location>
</feature>
<reference evidence="3 4" key="2">
    <citation type="submission" date="2024-02" db="EMBL/GenBank/DDBJ databases">
        <title>The Genome Sequence of Enterococcus sp. DIV0159.</title>
        <authorList>
            <person name="Earl A."/>
            <person name="Manson A."/>
            <person name="Gilmore M."/>
            <person name="Sanders J."/>
            <person name="Shea T."/>
            <person name="Howe W."/>
            <person name="Livny J."/>
            <person name="Cuomo C."/>
            <person name="Neafsey D."/>
            <person name="Birren B."/>
        </authorList>
    </citation>
    <scope>NUCLEOTIDE SEQUENCE [LARGE SCALE GENOMIC DNA]</scope>
    <source>
        <strain evidence="3 4">665A</strain>
    </source>
</reference>
<accession>A0ABV0EV37</accession>
<protein>
    <recommendedName>
        <fullName evidence="5">DUF1351 domain-containing protein</fullName>
    </recommendedName>
</protein>
<sequence length="324" mass="37091">MKNELAEKDIKFSVNYTPSKIYIENEKQLDELINDVTKHFEAQIFSDSNIPEAKDARAQLNKYIKILEDRRKEIKKDFKQPLDDFEKVMKGYVNRLGVLSEKINLSVKDYEEEQKAIRLEKIQWEMAKLAEQFNVEANVIEVHSNWLTKASFTAKGEVRPKVIDEIKDKIKIIAMERERVAADKATIADYAEIAGLDPYAWANMIDQGWSVADIREKIKAAVEEKRVRMLEAERKRAAEDEYQAAMKELERSNAVETNTGLIDPDTGEIIENSLGTSNNMPTTETYEEKQELITATLQLTGTVEQMQALNNFIVGNGIQVVPVE</sequence>
<evidence type="ECO:0008006" key="5">
    <source>
        <dbReference type="Google" id="ProtNLM"/>
    </source>
</evidence>